<keyword evidence="3" id="KW-1185">Reference proteome</keyword>
<dbReference type="Pfam" id="PF02720">
    <property type="entry name" value="DUF222"/>
    <property type="match status" value="1"/>
</dbReference>
<name>A0A6G7YCL8_9ACTN</name>
<protein>
    <submittedName>
        <fullName evidence="2">DUF222 domain-containing protein</fullName>
    </submittedName>
</protein>
<gene>
    <name evidence="2" type="ORF">G7071_01765</name>
</gene>
<sequence length="412" mass="44485">MTALPHSFDHQVAAAARRCADAVESVAEVPLWSMGSGEAGETLVVLTRARAQLDELLMRVLRHGETVDTGLDTGAVSTTSWWSHETRTTRAEAHRTRRLAESLERHGCVRDALAGGGLLTDQASVIVDAVDALPDDVAEWVSPAATEFLLDKARDHDAKALRILGRRLLEVIDPEAADAEEARRLEAEEREARAAASFTMSDDGHGRCHGRFTLPTLHAEMLRKHLMALASTSRPATEPGERVLSRHRMGRAFMDYIESRPPDTVPSAGGVPATVVVTMELETLLGGLKAASLDTGGRISAGEARRLACRAGVIPVVLGGRSVVLDVGRKRRFHSEAQRVVMGVRDGGCTAFGCDAPPGLCHAHHDVAWSKGGGTSVEQGRLLCSRHHTLIHDPAFQHSLDKHGKVLFSRRT</sequence>
<reference evidence="2 3" key="1">
    <citation type="submission" date="2020-03" db="EMBL/GenBank/DDBJ databases">
        <title>Nocardioides sp. nov., isolated from fish.</title>
        <authorList>
            <person name="Hyun D.-W."/>
            <person name="Bae J.-W."/>
        </authorList>
    </citation>
    <scope>NUCLEOTIDE SEQUENCE [LARGE SCALE GENOMIC DNA]</scope>
    <source>
        <strain evidence="2 3">HDW12A</strain>
    </source>
</reference>
<proteinExistence type="predicted"/>
<evidence type="ECO:0000259" key="1">
    <source>
        <dbReference type="Pfam" id="PF02720"/>
    </source>
</evidence>
<dbReference type="InterPro" id="IPR003870">
    <property type="entry name" value="DUF222"/>
</dbReference>
<feature type="domain" description="DUF222" evidence="1">
    <location>
        <begin position="54"/>
        <end position="346"/>
    </location>
</feature>
<dbReference type="Proteomes" id="UP000502035">
    <property type="component" value="Chromosome"/>
</dbReference>
<dbReference type="AlphaFoldDB" id="A0A6G7YCL8"/>
<evidence type="ECO:0000313" key="3">
    <source>
        <dbReference type="Proteomes" id="UP000502035"/>
    </source>
</evidence>
<dbReference type="InterPro" id="IPR003615">
    <property type="entry name" value="HNH_nuc"/>
</dbReference>
<dbReference type="KEGG" id="npi:G7071_01765"/>
<evidence type="ECO:0000313" key="2">
    <source>
        <dbReference type="EMBL" id="QIK74357.1"/>
    </source>
</evidence>
<dbReference type="CDD" id="cd00085">
    <property type="entry name" value="HNHc"/>
    <property type="match status" value="1"/>
</dbReference>
<dbReference type="EMBL" id="CP049866">
    <property type="protein sequence ID" value="QIK74357.1"/>
    <property type="molecule type" value="Genomic_DNA"/>
</dbReference>
<accession>A0A6G7YCL8</accession>
<organism evidence="2 3">
    <name type="scientific">Nocardioides piscis</name>
    <dbReference type="NCBI Taxonomy" id="2714938"/>
    <lineage>
        <taxon>Bacteria</taxon>
        <taxon>Bacillati</taxon>
        <taxon>Actinomycetota</taxon>
        <taxon>Actinomycetes</taxon>
        <taxon>Propionibacteriales</taxon>
        <taxon>Nocardioidaceae</taxon>
        <taxon>Nocardioides</taxon>
    </lineage>
</organism>
<dbReference type="RefSeq" id="WP_166314114.1">
    <property type="nucleotide sequence ID" value="NZ_CP049866.1"/>
</dbReference>